<feature type="domain" description="Metallo-beta-lactamase" evidence="7">
    <location>
        <begin position="476"/>
        <end position="640"/>
    </location>
</feature>
<dbReference type="InterPro" id="IPR004477">
    <property type="entry name" value="ComEC_N"/>
</dbReference>
<feature type="transmembrane region" description="Helical" evidence="6">
    <location>
        <begin position="392"/>
        <end position="412"/>
    </location>
</feature>
<dbReference type="Pfam" id="PF03772">
    <property type="entry name" value="Competence"/>
    <property type="match status" value="1"/>
</dbReference>
<keyword evidence="2" id="KW-1003">Cell membrane</keyword>
<evidence type="ECO:0000313" key="8">
    <source>
        <dbReference type="EMBL" id="MDH8678392.1"/>
    </source>
</evidence>
<name>A0ABT6ND93_9FIRM</name>
<evidence type="ECO:0000256" key="6">
    <source>
        <dbReference type="SAM" id="Phobius"/>
    </source>
</evidence>
<dbReference type="RefSeq" id="WP_281094236.1">
    <property type="nucleotide sequence ID" value="NZ_JARYZI010000005.1"/>
</dbReference>
<feature type="transmembrane region" description="Helical" evidence="6">
    <location>
        <begin position="326"/>
        <end position="344"/>
    </location>
</feature>
<evidence type="ECO:0000313" key="9">
    <source>
        <dbReference type="Proteomes" id="UP001158045"/>
    </source>
</evidence>
<feature type="transmembrane region" description="Helical" evidence="6">
    <location>
        <begin position="297"/>
        <end position="314"/>
    </location>
</feature>
<sequence>MKRGFLFFVTIITIIMFFFMNQQYYQTVSLTKQHFKSNQSIAEEIVFIEGEIIEGNIYDDYFIARITKVKGDKVDFKWRLYHYTKDNSQVSVDNLCSSFIASVNLNQIQFTSVKNKSGFDYDKYLYSKGITKQFKILELKPNPDYKRSSILTLKSKLYGEINTIIDSSLSGKSKELVRALILGDKTNFENYSMYKDLGLAHLFAISGLHFGIIYYFIKKCLSFLPYNASSIFSLIILIILLIVIGWPYSAQRAFYMILYNEITQTMGRKKDIYMSIAFSLLIIILVQPHAVLSTSMYLSYYAYICVALLYKSIFKHKIKNKYLESLRFCIAIQLLLLPASLYFFQKINLYSFLSNLILVPIIGILLPLSLLYIIIALIGFKSHLLIFAIDKFVGIMNLIAMQMPLNLSAIVAFKQSDFLIIVCIILVYFLCHTIWRLYRERRKFLIYLAIALIFIFTCRDFNSSSQIQVISYDVGHGDMTLLKSKNIKILVDTGDGKNSCETILRGEGIHSIDALIITHAHQDHYGGALELINNMKIKYLILNDETYELLKDKISNTKVKIQIIKSHRLSIESIGILDENLTIEVIPIKGENYKDDPNENALIIKVNALTYLGYILSDISTEMIDTINDLNQVDFVKSAHHGSKTSFNSTLYNSDVLKLVLTSCSKKYNMPNIDFEKKLLENKINHTMTYRDGETIVNLSNGEIKVKTLLNSSFIITCEP</sequence>
<feature type="transmembrane region" description="Helical" evidence="6">
    <location>
        <begin position="271"/>
        <end position="291"/>
    </location>
</feature>
<feature type="transmembrane region" description="Helical" evidence="6">
    <location>
        <begin position="356"/>
        <end position="380"/>
    </location>
</feature>
<evidence type="ECO:0000256" key="5">
    <source>
        <dbReference type="ARBA" id="ARBA00023136"/>
    </source>
</evidence>
<dbReference type="EMBL" id="JARYZI010000005">
    <property type="protein sequence ID" value="MDH8678392.1"/>
    <property type="molecule type" value="Genomic_DNA"/>
</dbReference>
<dbReference type="Proteomes" id="UP001158045">
    <property type="component" value="Unassembled WGS sequence"/>
</dbReference>
<keyword evidence="9" id="KW-1185">Reference proteome</keyword>
<evidence type="ECO:0000256" key="2">
    <source>
        <dbReference type="ARBA" id="ARBA00022475"/>
    </source>
</evidence>
<gene>
    <name evidence="8" type="ORF">QE109_09560</name>
</gene>
<keyword evidence="3 6" id="KW-0812">Transmembrane</keyword>
<feature type="transmembrane region" description="Helical" evidence="6">
    <location>
        <begin position="197"/>
        <end position="217"/>
    </location>
</feature>
<dbReference type="SUPFAM" id="SSF56281">
    <property type="entry name" value="Metallo-hydrolase/oxidoreductase"/>
    <property type="match status" value="1"/>
</dbReference>
<evidence type="ECO:0000256" key="3">
    <source>
        <dbReference type="ARBA" id="ARBA00022692"/>
    </source>
</evidence>
<dbReference type="NCBIfam" id="TIGR00360">
    <property type="entry name" value="ComEC_N-term"/>
    <property type="match status" value="1"/>
</dbReference>
<dbReference type="PANTHER" id="PTHR30619">
    <property type="entry name" value="DNA INTERNALIZATION/COMPETENCE PROTEIN COMEC/REC2"/>
    <property type="match status" value="1"/>
</dbReference>
<dbReference type="Pfam" id="PF00753">
    <property type="entry name" value="Lactamase_B"/>
    <property type="match status" value="1"/>
</dbReference>
<comment type="caution">
    <text evidence="8">The sequence shown here is derived from an EMBL/GenBank/DDBJ whole genome shotgun (WGS) entry which is preliminary data.</text>
</comment>
<reference evidence="8 9" key="1">
    <citation type="submission" date="2023-04" db="EMBL/GenBank/DDBJ databases">
        <title>Fusibacter bizertensis strain WBS, isolated from littoral bottom sediments of the Arctic seas - biochemical and genomic analysis.</title>
        <authorList>
            <person name="Brioukhanov A.L."/>
        </authorList>
    </citation>
    <scope>NUCLEOTIDE SEQUENCE [LARGE SCALE GENOMIC DNA]</scope>
    <source>
        <strain evidence="8 9">WBS</strain>
    </source>
</reference>
<protein>
    <submittedName>
        <fullName evidence="8">ComEC/Rec2 family competence protein</fullName>
    </submittedName>
</protein>
<dbReference type="InterPro" id="IPR001279">
    <property type="entry name" value="Metallo-B-lactamas"/>
</dbReference>
<feature type="transmembrane region" description="Helical" evidence="6">
    <location>
        <begin position="444"/>
        <end position="462"/>
    </location>
</feature>
<dbReference type="PANTHER" id="PTHR30619:SF7">
    <property type="entry name" value="BETA-LACTAMASE DOMAIN PROTEIN"/>
    <property type="match status" value="1"/>
</dbReference>
<dbReference type="InterPro" id="IPR052159">
    <property type="entry name" value="Competence_DNA_uptake"/>
</dbReference>
<proteinExistence type="predicted"/>
<accession>A0ABT6ND93</accession>
<feature type="transmembrane region" description="Helical" evidence="6">
    <location>
        <begin position="418"/>
        <end position="437"/>
    </location>
</feature>
<evidence type="ECO:0000256" key="4">
    <source>
        <dbReference type="ARBA" id="ARBA00022989"/>
    </source>
</evidence>
<comment type="subcellular location">
    <subcellularLocation>
        <location evidence="1">Cell membrane</location>
        <topology evidence="1">Multi-pass membrane protein</topology>
    </subcellularLocation>
</comment>
<organism evidence="8 9">
    <name type="scientific">Fusibacter bizertensis</name>
    <dbReference type="NCBI Taxonomy" id="1488331"/>
    <lineage>
        <taxon>Bacteria</taxon>
        <taxon>Bacillati</taxon>
        <taxon>Bacillota</taxon>
        <taxon>Clostridia</taxon>
        <taxon>Eubacteriales</taxon>
        <taxon>Eubacteriales Family XII. Incertae Sedis</taxon>
        <taxon>Fusibacter</taxon>
    </lineage>
</organism>
<dbReference type="Gene3D" id="3.60.15.10">
    <property type="entry name" value="Ribonuclease Z/Hydroxyacylglutathione hydrolase-like"/>
    <property type="match status" value="1"/>
</dbReference>
<keyword evidence="4 6" id="KW-1133">Transmembrane helix</keyword>
<dbReference type="SMART" id="SM00849">
    <property type="entry name" value="Lactamase_B"/>
    <property type="match status" value="1"/>
</dbReference>
<feature type="transmembrane region" description="Helical" evidence="6">
    <location>
        <begin position="229"/>
        <end position="250"/>
    </location>
</feature>
<evidence type="ECO:0000256" key="1">
    <source>
        <dbReference type="ARBA" id="ARBA00004651"/>
    </source>
</evidence>
<evidence type="ECO:0000259" key="7">
    <source>
        <dbReference type="SMART" id="SM00849"/>
    </source>
</evidence>
<keyword evidence="5 6" id="KW-0472">Membrane</keyword>
<dbReference type="InterPro" id="IPR036866">
    <property type="entry name" value="RibonucZ/Hydroxyglut_hydro"/>
</dbReference>
<feature type="transmembrane region" description="Helical" evidence="6">
    <location>
        <begin position="6"/>
        <end position="25"/>
    </location>
</feature>